<feature type="region of interest" description="Disordered" evidence="1">
    <location>
        <begin position="152"/>
        <end position="175"/>
    </location>
</feature>
<evidence type="ECO:0000256" key="1">
    <source>
        <dbReference type="SAM" id="MobiDB-lite"/>
    </source>
</evidence>
<dbReference type="Proteomes" id="UP000028045">
    <property type="component" value="Unassembled WGS sequence"/>
</dbReference>
<dbReference type="OrthoDB" id="4898608at2759"/>
<feature type="non-terminal residue" evidence="2">
    <location>
        <position position="391"/>
    </location>
</feature>
<organism evidence="2 3">
    <name type="scientific">Stachybotrys chartarum (strain CBS 109288 / IBT 7711)</name>
    <name type="common">Toxic black mold</name>
    <name type="synonym">Stilbospora chartarum</name>
    <dbReference type="NCBI Taxonomy" id="1280523"/>
    <lineage>
        <taxon>Eukaryota</taxon>
        <taxon>Fungi</taxon>
        <taxon>Dikarya</taxon>
        <taxon>Ascomycota</taxon>
        <taxon>Pezizomycotina</taxon>
        <taxon>Sordariomycetes</taxon>
        <taxon>Hypocreomycetidae</taxon>
        <taxon>Hypocreales</taxon>
        <taxon>Stachybotryaceae</taxon>
        <taxon>Stachybotrys</taxon>
    </lineage>
</organism>
<evidence type="ECO:0000313" key="2">
    <source>
        <dbReference type="EMBL" id="KEY66998.1"/>
    </source>
</evidence>
<dbReference type="HOGENOM" id="CLU_039072_0_0_1"/>
<reference evidence="2 3" key="1">
    <citation type="journal article" date="2014" name="BMC Genomics">
        <title>Comparative genome sequencing reveals chemotype-specific gene clusters in the toxigenic black mold Stachybotrys.</title>
        <authorList>
            <person name="Semeiks J."/>
            <person name="Borek D."/>
            <person name="Otwinowski Z."/>
            <person name="Grishin N.V."/>
        </authorList>
    </citation>
    <scope>NUCLEOTIDE SEQUENCE [LARGE SCALE GENOMIC DNA]</scope>
    <source>
        <strain evidence="3">CBS 109288 / IBT 7711</strain>
    </source>
</reference>
<evidence type="ECO:0000313" key="3">
    <source>
        <dbReference type="Proteomes" id="UP000028045"/>
    </source>
</evidence>
<accession>A0A084ANW9</accession>
<keyword evidence="3" id="KW-1185">Reference proteome</keyword>
<sequence>MLSQSFSIPTICIVNNLEDMAVEIHGSLGARIPNELGSMATTDDLWKAVNGKHLWLSKGGPSYLSVSIIFHGEVISDPDRANWVSQRICNWETWSQLGIRLNKSAYSRTADTGHIVFSIEHSGLSSVTVPCDAVTAEFQFVSLDINLGSVQQSVQTRPQASEKRRRLGQSQNEARLVREDTQSMHQETDPYHYLSAGEKRAVDVFVASFLDRSSPQCRMLRHTTNPSTTFKSLSWDNHLDSVEELLEAGSKVLMLGNTRLPKGLMLMQHSASYGLAHLAPAIFHMPFLKSICAQANLLPIISTSLSRMKFAESPRLRRKIMSIALSPKNKDEEYGAQSPTSLDGAVNGIDKCLWETILANTKVPSAVINRNRQKESPVIFEAPTLGNSQNG</sequence>
<gene>
    <name evidence="2" type="ORF">S7711_05119</name>
</gene>
<dbReference type="AlphaFoldDB" id="A0A084ANW9"/>
<protein>
    <submittedName>
        <fullName evidence="2">Uncharacterized protein</fullName>
    </submittedName>
</protein>
<dbReference type="EMBL" id="KL648636">
    <property type="protein sequence ID" value="KEY66998.1"/>
    <property type="molecule type" value="Genomic_DNA"/>
</dbReference>
<name>A0A084ANW9_STACB</name>
<proteinExistence type="predicted"/>